<dbReference type="EMBL" id="JAMKFB020000024">
    <property type="protein sequence ID" value="KAL0156461.1"/>
    <property type="molecule type" value="Genomic_DNA"/>
</dbReference>
<keyword evidence="2" id="KW-1185">Reference proteome</keyword>
<name>A0ABD0N5G4_CIRMR</name>
<sequence length="62" mass="7285">MIEWIPESYHEQMTEETTSWSMKQGVPKLFGKRHLDRKSNGAISVWLRRPTSGHHLLQPDPE</sequence>
<gene>
    <name evidence="1" type="ORF">M9458_047707</name>
</gene>
<organism evidence="1 2">
    <name type="scientific">Cirrhinus mrigala</name>
    <name type="common">Mrigala</name>
    <dbReference type="NCBI Taxonomy" id="683832"/>
    <lineage>
        <taxon>Eukaryota</taxon>
        <taxon>Metazoa</taxon>
        <taxon>Chordata</taxon>
        <taxon>Craniata</taxon>
        <taxon>Vertebrata</taxon>
        <taxon>Euteleostomi</taxon>
        <taxon>Actinopterygii</taxon>
        <taxon>Neopterygii</taxon>
        <taxon>Teleostei</taxon>
        <taxon>Ostariophysi</taxon>
        <taxon>Cypriniformes</taxon>
        <taxon>Cyprinidae</taxon>
        <taxon>Labeoninae</taxon>
        <taxon>Labeonini</taxon>
        <taxon>Cirrhinus</taxon>
    </lineage>
</organism>
<protein>
    <submittedName>
        <fullName evidence="1">Uncharacterized protein</fullName>
    </submittedName>
</protein>
<feature type="non-terminal residue" evidence="1">
    <location>
        <position position="62"/>
    </location>
</feature>
<comment type="caution">
    <text evidence="1">The sequence shown here is derived from an EMBL/GenBank/DDBJ whole genome shotgun (WGS) entry which is preliminary data.</text>
</comment>
<accession>A0ABD0N5G4</accession>
<dbReference type="AlphaFoldDB" id="A0ABD0N5G4"/>
<reference evidence="1 2" key="1">
    <citation type="submission" date="2024-05" db="EMBL/GenBank/DDBJ databases">
        <title>Genome sequencing and assembly of Indian major carp, Cirrhinus mrigala (Hamilton, 1822).</title>
        <authorList>
            <person name="Mohindra V."/>
            <person name="Chowdhury L.M."/>
            <person name="Lal K."/>
            <person name="Jena J.K."/>
        </authorList>
    </citation>
    <scope>NUCLEOTIDE SEQUENCE [LARGE SCALE GENOMIC DNA]</scope>
    <source>
        <strain evidence="1">CM1030</strain>
        <tissue evidence="1">Blood</tissue>
    </source>
</reference>
<evidence type="ECO:0000313" key="1">
    <source>
        <dbReference type="EMBL" id="KAL0156461.1"/>
    </source>
</evidence>
<proteinExistence type="predicted"/>
<dbReference type="Proteomes" id="UP001529510">
    <property type="component" value="Unassembled WGS sequence"/>
</dbReference>
<evidence type="ECO:0000313" key="2">
    <source>
        <dbReference type="Proteomes" id="UP001529510"/>
    </source>
</evidence>